<dbReference type="AlphaFoldDB" id="A0A5B7HCR9"/>
<evidence type="ECO:0000313" key="3">
    <source>
        <dbReference type="Proteomes" id="UP000324222"/>
    </source>
</evidence>
<organism evidence="2 3">
    <name type="scientific">Portunus trituberculatus</name>
    <name type="common">Swimming crab</name>
    <name type="synonym">Neptunus trituberculatus</name>
    <dbReference type="NCBI Taxonomy" id="210409"/>
    <lineage>
        <taxon>Eukaryota</taxon>
        <taxon>Metazoa</taxon>
        <taxon>Ecdysozoa</taxon>
        <taxon>Arthropoda</taxon>
        <taxon>Crustacea</taxon>
        <taxon>Multicrustacea</taxon>
        <taxon>Malacostraca</taxon>
        <taxon>Eumalacostraca</taxon>
        <taxon>Eucarida</taxon>
        <taxon>Decapoda</taxon>
        <taxon>Pleocyemata</taxon>
        <taxon>Brachyura</taxon>
        <taxon>Eubrachyura</taxon>
        <taxon>Portunoidea</taxon>
        <taxon>Portunidae</taxon>
        <taxon>Portuninae</taxon>
        <taxon>Portunus</taxon>
    </lineage>
</organism>
<reference evidence="2 3" key="1">
    <citation type="submission" date="2019-05" db="EMBL/GenBank/DDBJ databases">
        <title>Another draft genome of Portunus trituberculatus and its Hox gene families provides insights of decapod evolution.</title>
        <authorList>
            <person name="Jeong J.-H."/>
            <person name="Song I."/>
            <person name="Kim S."/>
            <person name="Choi T."/>
            <person name="Kim D."/>
            <person name="Ryu S."/>
            <person name="Kim W."/>
        </authorList>
    </citation>
    <scope>NUCLEOTIDE SEQUENCE [LARGE SCALE GENOMIC DNA]</scope>
    <source>
        <tissue evidence="2">Muscle</tissue>
    </source>
</reference>
<feature type="compositionally biased region" description="Basic and acidic residues" evidence="1">
    <location>
        <begin position="135"/>
        <end position="148"/>
    </location>
</feature>
<keyword evidence="3" id="KW-1185">Reference proteome</keyword>
<dbReference type="EMBL" id="VSRR010026993">
    <property type="protein sequence ID" value="MPC67933.1"/>
    <property type="molecule type" value="Genomic_DNA"/>
</dbReference>
<gene>
    <name evidence="2" type="ORF">E2C01_062120</name>
</gene>
<name>A0A5B7HCR9_PORTR</name>
<dbReference type="Proteomes" id="UP000324222">
    <property type="component" value="Unassembled WGS sequence"/>
</dbReference>
<comment type="caution">
    <text evidence="2">The sequence shown here is derived from an EMBL/GenBank/DDBJ whole genome shotgun (WGS) entry which is preliminary data.</text>
</comment>
<accession>A0A5B7HCR9</accession>
<evidence type="ECO:0000313" key="2">
    <source>
        <dbReference type="EMBL" id="MPC67933.1"/>
    </source>
</evidence>
<feature type="region of interest" description="Disordered" evidence="1">
    <location>
        <begin position="134"/>
        <end position="156"/>
    </location>
</feature>
<protein>
    <submittedName>
        <fullName evidence="2">Uncharacterized protein</fullName>
    </submittedName>
</protein>
<evidence type="ECO:0000256" key="1">
    <source>
        <dbReference type="SAM" id="MobiDB-lite"/>
    </source>
</evidence>
<proteinExistence type="predicted"/>
<sequence length="156" mass="17348">MNAPLYGNAAQNTFSKYGTAPLTRNVWFGITKEPRYRSARQTRSPLLLPPLPPPPLFLTYTHILISQTQTTHPPYFDPACRPSFRRDGRWAAAGNGSRVTSLASPVPPCPPKVSLCHLAALAVVGGMGTRRRRLWGGEEKEGREEPTLDNRLQQTR</sequence>